<dbReference type="Proteomes" id="UP000032671">
    <property type="component" value="Unassembled WGS sequence"/>
</dbReference>
<feature type="transmembrane region" description="Helical" evidence="1">
    <location>
        <begin position="213"/>
        <end position="233"/>
    </location>
</feature>
<feature type="transmembrane region" description="Helical" evidence="1">
    <location>
        <begin position="438"/>
        <end position="456"/>
    </location>
</feature>
<keyword evidence="5" id="KW-1185">Reference proteome</keyword>
<evidence type="ECO:0000313" key="5">
    <source>
        <dbReference type="Proteomes" id="UP000321891"/>
    </source>
</evidence>
<dbReference type="InterPro" id="IPR005625">
    <property type="entry name" value="PepSY-ass_TM"/>
</dbReference>
<accession>A0A0D6N1E2</accession>
<dbReference type="EMBL" id="BAMV01000006">
    <property type="protein sequence ID" value="GAN59555.1"/>
    <property type="molecule type" value="Genomic_DNA"/>
</dbReference>
<gene>
    <name evidence="2" type="ORF">Abci_006_034</name>
    <name evidence="3" type="ORF">ACI01nite_00460</name>
</gene>
<dbReference type="EMBL" id="BJVU01000001">
    <property type="protein sequence ID" value="GEL57444.1"/>
    <property type="molecule type" value="Genomic_DNA"/>
</dbReference>
<organism evidence="2 4">
    <name type="scientific">Acetobacter cibinongensis</name>
    <dbReference type="NCBI Taxonomy" id="146475"/>
    <lineage>
        <taxon>Bacteria</taxon>
        <taxon>Pseudomonadati</taxon>
        <taxon>Pseudomonadota</taxon>
        <taxon>Alphaproteobacteria</taxon>
        <taxon>Acetobacterales</taxon>
        <taxon>Acetobacteraceae</taxon>
        <taxon>Acetobacter</taxon>
    </lineage>
</organism>
<dbReference type="AlphaFoldDB" id="A0A0D6N1E2"/>
<keyword evidence="1" id="KW-1133">Transmembrane helix</keyword>
<feature type="transmembrane region" description="Helical" evidence="1">
    <location>
        <begin position="495"/>
        <end position="514"/>
    </location>
</feature>
<sequence length="523" mass="57531">MGPVEPGRAGWRHDPVWLVAGMTGEKPKRETFRVHMGWLHSWVGLLAGFILTAIFATGTLSVFDTEITHWMQPEAVLTGPPALTAHALQNAVETLEAEKTKGFSAFLNLPSVRDPFIRVIHYDGAQFVGAVLDPKTGDALPARQTAGGQFFFDFHYTLRSGPVIGSTIVTILAVCLLVAVGAGVAIHIRALWPDLVLFRPFGPRPRAWLDAHLLTGLLFLPFLIMMTYTGAVIRGRNILPPHPFLAAHTELDHPRGNGNGRRAHETPAQQPAPAIPPLLPLIEQAKTALNLPECSFILFSDTEVRIFGNDTASVFMNRDMAVFSRTDGHFLSTTIHREPASQATALMHGLHYARFPSLLLRWLYFISGLACTAMMAIGLILFFIKRRRASGDMLTFRLGEGLTMSCVTGLTASTLAFFWANRLLPATLPNRIHSEVSVFFILWALSFVHGVCFSLCKKPLSGWIMQTQAVLVLALGLPLLDAAGQSHDWHHNPSLYYSVDGLLFLTGVIALVALKRMKRAELS</sequence>
<name>A0A0D6N1E2_9PROT</name>
<feature type="transmembrane region" description="Helical" evidence="1">
    <location>
        <begin position="463"/>
        <end position="483"/>
    </location>
</feature>
<dbReference type="Pfam" id="PF03929">
    <property type="entry name" value="PepSY_TM"/>
    <property type="match status" value="1"/>
</dbReference>
<dbReference type="RefSeq" id="WP_084597494.1">
    <property type="nucleotide sequence ID" value="NZ_BAMV01000006.1"/>
</dbReference>
<keyword evidence="1" id="KW-0812">Transmembrane</keyword>
<dbReference type="PANTHER" id="PTHR34219:SF4">
    <property type="entry name" value="PEPSY DOMAIN-CONTAINING PROTEIN"/>
    <property type="match status" value="1"/>
</dbReference>
<feature type="transmembrane region" description="Helical" evidence="1">
    <location>
        <begin position="163"/>
        <end position="192"/>
    </location>
</feature>
<evidence type="ECO:0000313" key="4">
    <source>
        <dbReference type="Proteomes" id="UP000032671"/>
    </source>
</evidence>
<dbReference type="STRING" id="1231339.Abci_006_034"/>
<evidence type="ECO:0000313" key="3">
    <source>
        <dbReference type="EMBL" id="GEL57444.1"/>
    </source>
</evidence>
<proteinExistence type="predicted"/>
<feature type="transmembrane region" description="Helical" evidence="1">
    <location>
        <begin position="362"/>
        <end position="384"/>
    </location>
</feature>
<feature type="transmembrane region" description="Helical" evidence="1">
    <location>
        <begin position="396"/>
        <end position="418"/>
    </location>
</feature>
<dbReference type="PANTHER" id="PTHR34219">
    <property type="entry name" value="IRON-REGULATED INNER MEMBRANE PROTEIN-RELATED"/>
    <property type="match status" value="1"/>
</dbReference>
<evidence type="ECO:0000256" key="1">
    <source>
        <dbReference type="SAM" id="Phobius"/>
    </source>
</evidence>
<accession>A0A6N3SK24</accession>
<dbReference type="Proteomes" id="UP000321891">
    <property type="component" value="Unassembled WGS sequence"/>
</dbReference>
<comment type="caution">
    <text evidence="2">The sequence shown here is derived from an EMBL/GenBank/DDBJ whole genome shotgun (WGS) entry which is preliminary data.</text>
</comment>
<evidence type="ECO:0000313" key="2">
    <source>
        <dbReference type="EMBL" id="GAN59555.1"/>
    </source>
</evidence>
<protein>
    <submittedName>
        <fullName evidence="3">Membrane protein</fullName>
    </submittedName>
</protein>
<reference evidence="3 5" key="2">
    <citation type="submission" date="2019-07" db="EMBL/GenBank/DDBJ databases">
        <title>Whole genome shotgun sequence of Acetobacter cibinongensis NBRC 16605.</title>
        <authorList>
            <person name="Hosoyama A."/>
            <person name="Uohara A."/>
            <person name="Ohji S."/>
            <person name="Ichikawa N."/>
        </authorList>
    </citation>
    <scope>NUCLEOTIDE SEQUENCE [LARGE SCALE GENOMIC DNA]</scope>
    <source>
        <strain evidence="3 5">NBRC 16605</strain>
    </source>
</reference>
<feature type="transmembrane region" description="Helical" evidence="1">
    <location>
        <begin position="38"/>
        <end position="63"/>
    </location>
</feature>
<reference evidence="2 4" key="1">
    <citation type="submission" date="2012-11" db="EMBL/GenBank/DDBJ databases">
        <title>Whole genome sequence of Acetobacter cibinongensis 4H-1.</title>
        <authorList>
            <person name="Azuma Y."/>
            <person name="Higashiura N."/>
            <person name="Hirakawa H."/>
            <person name="Matsushita K."/>
        </authorList>
    </citation>
    <scope>NUCLEOTIDE SEQUENCE [LARGE SCALE GENOMIC DNA]</scope>
    <source>
        <strain evidence="2 4">4H-1</strain>
    </source>
</reference>
<keyword evidence="1" id="KW-0472">Membrane</keyword>